<evidence type="ECO:0000313" key="3">
    <source>
        <dbReference type="Proteomes" id="UP000620559"/>
    </source>
</evidence>
<comment type="caution">
    <text evidence="2">The sequence shown here is derived from an EMBL/GenBank/DDBJ whole genome shotgun (WGS) entry which is preliminary data.</text>
</comment>
<feature type="chain" id="PRO_5035309363" evidence="1">
    <location>
        <begin position="23"/>
        <end position="606"/>
    </location>
</feature>
<accession>A0A8J7EWG4</accession>
<evidence type="ECO:0000313" key="2">
    <source>
        <dbReference type="EMBL" id="MBE9211356.1"/>
    </source>
</evidence>
<feature type="signal peptide" evidence="1">
    <location>
        <begin position="1"/>
        <end position="22"/>
    </location>
</feature>
<dbReference type="SUPFAM" id="SSF56935">
    <property type="entry name" value="Porins"/>
    <property type="match status" value="1"/>
</dbReference>
<dbReference type="RefSeq" id="WP_193916149.1">
    <property type="nucleotide sequence ID" value="NZ_JADEWL010000003.1"/>
</dbReference>
<dbReference type="EMBL" id="JADEWL010000003">
    <property type="protein sequence ID" value="MBE9211356.1"/>
    <property type="molecule type" value="Genomic_DNA"/>
</dbReference>
<proteinExistence type="predicted"/>
<dbReference type="AlphaFoldDB" id="A0A8J7EWG4"/>
<reference evidence="2" key="1">
    <citation type="submission" date="2020-10" db="EMBL/GenBank/DDBJ databases">
        <authorList>
            <person name="Castelo-Branco R."/>
            <person name="Eusebio N."/>
            <person name="Adriana R."/>
            <person name="Vieira A."/>
            <person name="Brugerolle De Fraissinette N."/>
            <person name="Rezende De Castro R."/>
            <person name="Schneider M.P."/>
            <person name="Vasconcelos V."/>
            <person name="Leao P.N."/>
        </authorList>
    </citation>
    <scope>NUCLEOTIDE SEQUENCE</scope>
    <source>
        <strain evidence="2">LEGE 06105</strain>
    </source>
</reference>
<keyword evidence="1" id="KW-0732">Signal</keyword>
<name>A0A8J7EWG4_9CYAN</name>
<organism evidence="2 3">
    <name type="scientific">Plectonema cf. radiosum LEGE 06105</name>
    <dbReference type="NCBI Taxonomy" id="945769"/>
    <lineage>
        <taxon>Bacteria</taxon>
        <taxon>Bacillati</taxon>
        <taxon>Cyanobacteriota</taxon>
        <taxon>Cyanophyceae</taxon>
        <taxon>Oscillatoriophycideae</taxon>
        <taxon>Oscillatoriales</taxon>
        <taxon>Microcoleaceae</taxon>
        <taxon>Plectonema</taxon>
    </lineage>
</organism>
<keyword evidence="3" id="KW-1185">Reference proteome</keyword>
<evidence type="ECO:0000256" key="1">
    <source>
        <dbReference type="SAM" id="SignalP"/>
    </source>
</evidence>
<protein>
    <submittedName>
        <fullName evidence="2">Porin</fullName>
    </submittedName>
</protein>
<gene>
    <name evidence="2" type="ORF">IQ247_01255</name>
</gene>
<dbReference type="Proteomes" id="UP000620559">
    <property type="component" value="Unassembled WGS sequence"/>
</dbReference>
<sequence length="606" mass="66210">MRIFNIATYTFLALSLPQIAFANEDNVNSNQDYKLQSENSITLITKLKEAKQEVQQQKQIIPNTPEFDTFDNNKLSAEFSPISTQAKDLQIESNSSPLEKPPTRIFNLETANQLPKGSVQFTAGSHQANPADNRRGNTGYQNYYTSLDWGATDKLQLSVAAQFFDDPTKTQINGTFPNLTVASFAPSAKYQVFKNERLKVAVSGAVELLELSSDPGLFNTTNKKSSEYFGIGKVEVPVTYNADKKLQLHFTPGVVFYPDKVKGADFYGTFVNLGAGISWQSSEKLNLFANGNLPLGPGGNTLNSQDNSISRKLLWTAGTRYAINPRAGIEVYGTNAFGATPTTSLLSFIPDGNEVIFGANVKYIFDFGQNYVSSFGNKPDIPLSNRDKQLLLDGLTLSSASTLSPDQIRLTAGLTSGGNAKLNLMYGLANDLQLEIPIEQFGNDDNLSKSETFGNATKFGAGAKLRFLNQAQGDPFSLSLKVKGVRDSKRPRVGTLSAEMPIVYQNSNTTALFFNPKAAFYRQQERFGLGLGINQVLSKKLQLIAEITPVPGHELIWSTGLRYFESGADLGLDIYASNTSGQNGIGGLVADTSTNIGFNVHWLFRL</sequence>